<evidence type="ECO:0000256" key="5">
    <source>
        <dbReference type="ARBA" id="ARBA00022729"/>
    </source>
</evidence>
<feature type="chain" id="PRO_5047170459" description="Outer membrane protein" evidence="8">
    <location>
        <begin position="23"/>
        <end position="420"/>
    </location>
</feature>
<keyword evidence="3" id="KW-1134">Transmembrane beta strand</keyword>
<evidence type="ECO:0000256" key="1">
    <source>
        <dbReference type="ARBA" id="ARBA00004571"/>
    </source>
</evidence>
<dbReference type="InterPro" id="IPR005017">
    <property type="entry name" value="OMPP1/FadL/TodX"/>
</dbReference>
<evidence type="ECO:0000256" key="7">
    <source>
        <dbReference type="ARBA" id="ARBA00023237"/>
    </source>
</evidence>
<evidence type="ECO:0008006" key="11">
    <source>
        <dbReference type="Google" id="ProtNLM"/>
    </source>
</evidence>
<dbReference type="PANTHER" id="PTHR35093">
    <property type="entry name" value="OUTER MEMBRANE PROTEIN NMB0088-RELATED"/>
    <property type="match status" value="1"/>
</dbReference>
<evidence type="ECO:0000313" key="9">
    <source>
        <dbReference type="EMBL" id="MBD8041665.1"/>
    </source>
</evidence>
<feature type="signal peptide" evidence="8">
    <location>
        <begin position="1"/>
        <end position="22"/>
    </location>
</feature>
<dbReference type="Gene3D" id="2.40.160.60">
    <property type="entry name" value="Outer membrane protein transport protein (OMPP1/FadL/TodX)"/>
    <property type="match status" value="1"/>
</dbReference>
<comment type="subcellular location">
    <subcellularLocation>
        <location evidence="1">Cell outer membrane</location>
        <topology evidence="1">Multi-pass membrane protein</topology>
    </subcellularLocation>
</comment>
<comment type="similarity">
    <text evidence="2">Belongs to the OmpP1/FadL family.</text>
</comment>
<evidence type="ECO:0000256" key="8">
    <source>
        <dbReference type="SAM" id="SignalP"/>
    </source>
</evidence>
<organism evidence="9 10">
    <name type="scientific">Phocaeicola intestinalis</name>
    <dbReference type="NCBI Taxonomy" id="2762212"/>
    <lineage>
        <taxon>Bacteria</taxon>
        <taxon>Pseudomonadati</taxon>
        <taxon>Bacteroidota</taxon>
        <taxon>Bacteroidia</taxon>
        <taxon>Bacteroidales</taxon>
        <taxon>Bacteroidaceae</taxon>
        <taxon>Phocaeicola</taxon>
    </lineage>
</organism>
<accession>A0ABR8YBT0</accession>
<dbReference type="Proteomes" id="UP000620874">
    <property type="component" value="Unassembled WGS sequence"/>
</dbReference>
<keyword evidence="4" id="KW-0812">Transmembrane</keyword>
<dbReference type="RefSeq" id="WP_022039038.1">
    <property type="nucleotide sequence ID" value="NZ_JACSPP010000062.1"/>
</dbReference>
<keyword evidence="10" id="KW-1185">Reference proteome</keyword>
<comment type="caution">
    <text evidence="9">The sequence shown here is derived from an EMBL/GenBank/DDBJ whole genome shotgun (WGS) entry which is preliminary data.</text>
</comment>
<evidence type="ECO:0000256" key="4">
    <source>
        <dbReference type="ARBA" id="ARBA00022692"/>
    </source>
</evidence>
<gene>
    <name evidence="9" type="ORF">H9625_14705</name>
</gene>
<keyword evidence="7" id="KW-0998">Cell outer membrane</keyword>
<dbReference type="EMBL" id="JACSPP010000062">
    <property type="protein sequence ID" value="MBD8041665.1"/>
    <property type="molecule type" value="Genomic_DNA"/>
</dbReference>
<sequence>MLRNKALLLSVLMIGSWLTASAQSSTNSPYTRYGLGDLSDRGFANNAAMGGIGYGLRYSEHINLTNPASISSVDSLSFMFDMGMSLKSSNYKENGISSNAKNSSFDYIAMQFRLHKRLGIAVGFTPFSNVGYNFSTTTPVEGSESYTATNTFYGDGGLQQITAGLGFKILDNLSIGASAGYMYGSLNYQSSVGFNTTSDQTIVYNEVRVKSYVANFGLQYTQKINKTDNLTLGLVYELGHTLNSTDTRGIQVTDNSNYSTTNETNIYDSYGIPHTFGAGVAYMHKNRLTIGADYTLQKWGSVKYNNQTDMYKDRSKIAIGAEYLPNPIGRNYLARVRYRVGFNYATPYLKLPQFEGPSEYSVSAGFGFPLNVFQYRTVLSLTGEYVRVQPSVANVLSENRFVIKLGLTFNERWFMKWKVN</sequence>
<dbReference type="SUPFAM" id="SSF56935">
    <property type="entry name" value="Porins"/>
    <property type="match status" value="1"/>
</dbReference>
<proteinExistence type="inferred from homology"/>
<keyword evidence="6" id="KW-0472">Membrane</keyword>
<dbReference type="PANTHER" id="PTHR35093:SF8">
    <property type="entry name" value="OUTER MEMBRANE PROTEIN NMB0088-RELATED"/>
    <property type="match status" value="1"/>
</dbReference>
<evidence type="ECO:0000256" key="2">
    <source>
        <dbReference type="ARBA" id="ARBA00008163"/>
    </source>
</evidence>
<keyword evidence="5 8" id="KW-0732">Signal</keyword>
<evidence type="ECO:0000313" key="10">
    <source>
        <dbReference type="Proteomes" id="UP000620874"/>
    </source>
</evidence>
<protein>
    <recommendedName>
        <fullName evidence="11">Outer membrane protein</fullName>
    </recommendedName>
</protein>
<name>A0ABR8YBT0_9BACT</name>
<evidence type="ECO:0000256" key="6">
    <source>
        <dbReference type="ARBA" id="ARBA00023136"/>
    </source>
</evidence>
<reference evidence="9 10" key="1">
    <citation type="submission" date="2020-08" db="EMBL/GenBank/DDBJ databases">
        <title>A Genomic Blueprint of the Chicken Gut Microbiome.</title>
        <authorList>
            <person name="Gilroy R."/>
            <person name="Ravi A."/>
            <person name="Getino M."/>
            <person name="Pursley I."/>
            <person name="Horton D.L."/>
            <person name="Alikhan N.-F."/>
            <person name="Baker D."/>
            <person name="Gharbi K."/>
            <person name="Hall N."/>
            <person name="Watson M."/>
            <person name="Adriaenssens E.M."/>
            <person name="Foster-Nyarko E."/>
            <person name="Jarju S."/>
            <person name="Secka A."/>
            <person name="Antonio M."/>
            <person name="Oren A."/>
            <person name="Chaudhuri R."/>
            <person name="La Ragione R.M."/>
            <person name="Hildebrand F."/>
            <person name="Pallen M.J."/>
        </authorList>
    </citation>
    <scope>NUCLEOTIDE SEQUENCE [LARGE SCALE GENOMIC DNA]</scope>
    <source>
        <strain evidence="9 10">Sa1CVN1</strain>
    </source>
</reference>
<evidence type="ECO:0000256" key="3">
    <source>
        <dbReference type="ARBA" id="ARBA00022452"/>
    </source>
</evidence>